<sequence>MVGGYPSRIPAICWRIPASRCGFGSGWPPFPQFVGRYPGYPKGYPLPADRYPPADLPPLPSSNNYQSAPSRTQKIQSTNPPKCILLQMLTLPQFFDALIPTPPPLWKVRHTLGDFLHFSAPQHVLLRFVVRGNLLDGLVGNTLTIL</sequence>
<name>E3KYV4_PUCGT</name>
<dbReference type="OrthoDB" id="10511323at2759"/>
<gene>
    <name evidence="1" type="ORF">PGTG_15342</name>
</gene>
<dbReference type="RefSeq" id="XP_003333919.1">
    <property type="nucleotide sequence ID" value="XM_003333871.1"/>
</dbReference>
<dbReference type="Proteomes" id="UP000008783">
    <property type="component" value="Unassembled WGS sequence"/>
</dbReference>
<accession>E3KYV4</accession>
<dbReference type="GeneID" id="10547468"/>
<dbReference type="EMBL" id="DS178322">
    <property type="protein sequence ID" value="EFP89500.1"/>
    <property type="molecule type" value="Genomic_DNA"/>
</dbReference>
<dbReference type="AlphaFoldDB" id="E3KYV4"/>
<keyword evidence="2" id="KW-1185">Reference proteome</keyword>
<reference key="1">
    <citation type="submission" date="2007-01" db="EMBL/GenBank/DDBJ databases">
        <title>The Genome Sequence of Puccinia graminis f. sp. tritici Strain CRL 75-36-700-3.</title>
        <authorList>
            <consortium name="The Broad Institute Genome Sequencing Platform"/>
            <person name="Birren B."/>
            <person name="Lander E."/>
            <person name="Galagan J."/>
            <person name="Nusbaum C."/>
            <person name="Devon K."/>
            <person name="Cuomo C."/>
            <person name="Jaffe D."/>
            <person name="Butler J."/>
            <person name="Alvarez P."/>
            <person name="Gnerre S."/>
            <person name="Grabherr M."/>
            <person name="Mauceli E."/>
            <person name="Brockman W."/>
            <person name="Young S."/>
            <person name="LaButti K."/>
            <person name="Sykes S."/>
            <person name="DeCaprio D."/>
            <person name="Crawford M."/>
            <person name="Koehrsen M."/>
            <person name="Engels R."/>
            <person name="Montgomery P."/>
            <person name="Pearson M."/>
            <person name="Howarth C."/>
            <person name="Larson L."/>
            <person name="White J."/>
            <person name="Zeng Q."/>
            <person name="Kodira C."/>
            <person name="Yandava C."/>
            <person name="Alvarado L."/>
            <person name="O'Leary S."/>
            <person name="Szabo L."/>
            <person name="Dean R."/>
            <person name="Schein J."/>
        </authorList>
    </citation>
    <scope>NUCLEOTIDE SEQUENCE</scope>
    <source>
        <strain>CRL 75-36-700-3</strain>
    </source>
</reference>
<proteinExistence type="predicted"/>
<organism evidence="1 2">
    <name type="scientific">Puccinia graminis f. sp. tritici (strain CRL 75-36-700-3 / race SCCL)</name>
    <name type="common">Black stem rust fungus</name>
    <dbReference type="NCBI Taxonomy" id="418459"/>
    <lineage>
        <taxon>Eukaryota</taxon>
        <taxon>Fungi</taxon>
        <taxon>Dikarya</taxon>
        <taxon>Basidiomycota</taxon>
        <taxon>Pucciniomycotina</taxon>
        <taxon>Pucciniomycetes</taxon>
        <taxon>Pucciniales</taxon>
        <taxon>Pucciniaceae</taxon>
        <taxon>Puccinia</taxon>
    </lineage>
</organism>
<protein>
    <submittedName>
        <fullName evidence="1">Uncharacterized protein</fullName>
    </submittedName>
</protein>
<dbReference type="KEGG" id="pgr:PGTG_15342"/>
<evidence type="ECO:0000313" key="1">
    <source>
        <dbReference type="EMBL" id="EFP89500.1"/>
    </source>
</evidence>
<evidence type="ECO:0000313" key="2">
    <source>
        <dbReference type="Proteomes" id="UP000008783"/>
    </source>
</evidence>
<reference evidence="2" key="2">
    <citation type="journal article" date="2011" name="Proc. Natl. Acad. Sci. U.S.A.">
        <title>Obligate biotrophy features unraveled by the genomic analysis of rust fungi.</title>
        <authorList>
            <person name="Duplessis S."/>
            <person name="Cuomo C.A."/>
            <person name="Lin Y.-C."/>
            <person name="Aerts A."/>
            <person name="Tisserant E."/>
            <person name="Veneault-Fourrey C."/>
            <person name="Joly D.L."/>
            <person name="Hacquard S."/>
            <person name="Amselem J."/>
            <person name="Cantarel B.L."/>
            <person name="Chiu R."/>
            <person name="Coutinho P.M."/>
            <person name="Feau N."/>
            <person name="Field M."/>
            <person name="Frey P."/>
            <person name="Gelhaye E."/>
            <person name="Goldberg J."/>
            <person name="Grabherr M.G."/>
            <person name="Kodira C.D."/>
            <person name="Kohler A."/>
            <person name="Kuees U."/>
            <person name="Lindquist E.A."/>
            <person name="Lucas S.M."/>
            <person name="Mago R."/>
            <person name="Mauceli E."/>
            <person name="Morin E."/>
            <person name="Murat C."/>
            <person name="Pangilinan J.L."/>
            <person name="Park R."/>
            <person name="Pearson M."/>
            <person name="Quesneville H."/>
            <person name="Rouhier N."/>
            <person name="Sakthikumar S."/>
            <person name="Salamov A.A."/>
            <person name="Schmutz J."/>
            <person name="Selles B."/>
            <person name="Shapiro H."/>
            <person name="Tanguay P."/>
            <person name="Tuskan G.A."/>
            <person name="Henrissat B."/>
            <person name="Van de Peer Y."/>
            <person name="Rouze P."/>
            <person name="Ellis J.G."/>
            <person name="Dodds P.N."/>
            <person name="Schein J.E."/>
            <person name="Zhong S."/>
            <person name="Hamelin R.C."/>
            <person name="Grigoriev I.V."/>
            <person name="Szabo L.J."/>
            <person name="Martin F."/>
        </authorList>
    </citation>
    <scope>NUCLEOTIDE SEQUENCE [LARGE SCALE GENOMIC DNA]</scope>
    <source>
        <strain evidence="2">CRL 75-36-700-3 / race SCCL</strain>
    </source>
</reference>
<dbReference type="HOGENOM" id="CLU_1778395_0_0_1"/>
<dbReference type="InParanoid" id="E3KYV4"/>
<dbReference type="VEuPathDB" id="FungiDB:PGTG_15342"/>